<dbReference type="AlphaFoldDB" id="A0A4Z2H2A1"/>
<organism evidence="1 2">
    <name type="scientific">Liparis tanakae</name>
    <name type="common">Tanaka's snailfish</name>
    <dbReference type="NCBI Taxonomy" id="230148"/>
    <lineage>
        <taxon>Eukaryota</taxon>
        <taxon>Metazoa</taxon>
        <taxon>Chordata</taxon>
        <taxon>Craniata</taxon>
        <taxon>Vertebrata</taxon>
        <taxon>Euteleostomi</taxon>
        <taxon>Actinopterygii</taxon>
        <taxon>Neopterygii</taxon>
        <taxon>Teleostei</taxon>
        <taxon>Neoteleostei</taxon>
        <taxon>Acanthomorphata</taxon>
        <taxon>Eupercaria</taxon>
        <taxon>Perciformes</taxon>
        <taxon>Cottioidei</taxon>
        <taxon>Cottales</taxon>
        <taxon>Liparidae</taxon>
        <taxon>Liparis</taxon>
    </lineage>
</organism>
<proteinExistence type="predicted"/>
<dbReference type="EMBL" id="SRLO01000345">
    <property type="protein sequence ID" value="TNN59899.1"/>
    <property type="molecule type" value="Genomic_DNA"/>
</dbReference>
<evidence type="ECO:0000313" key="2">
    <source>
        <dbReference type="Proteomes" id="UP000314294"/>
    </source>
</evidence>
<name>A0A4Z2H2A1_9TELE</name>
<keyword evidence="2" id="KW-1185">Reference proteome</keyword>
<accession>A0A4Z2H2A1</accession>
<comment type="caution">
    <text evidence="1">The sequence shown here is derived from an EMBL/GenBank/DDBJ whole genome shotgun (WGS) entry which is preliminary data.</text>
</comment>
<sequence>MTEIWEFQQVKRRKRSPEPDLSRRDTWVDSSPVRSRRRWMVMYMFSSSSSCSHSEQDTYLHLHEGTDDAAACFREMTGSQQLIQRQWNNSRKYRDTSTPTWGLEIECDQLGATEPHGQRVVVGRVQPLSSGRTVPSGKRLPEIYFAVTRVTPTRASAFCVASRILATQLVTSSRLSAATSSV</sequence>
<evidence type="ECO:0000313" key="1">
    <source>
        <dbReference type="EMBL" id="TNN59899.1"/>
    </source>
</evidence>
<protein>
    <submittedName>
        <fullName evidence="1">Uncharacterized protein</fullName>
    </submittedName>
</protein>
<gene>
    <name evidence="1" type="ORF">EYF80_029865</name>
</gene>
<dbReference type="Proteomes" id="UP000314294">
    <property type="component" value="Unassembled WGS sequence"/>
</dbReference>
<reference evidence="1 2" key="1">
    <citation type="submission" date="2019-03" db="EMBL/GenBank/DDBJ databases">
        <title>First draft genome of Liparis tanakae, snailfish: a comprehensive survey of snailfish specific genes.</title>
        <authorList>
            <person name="Kim W."/>
            <person name="Song I."/>
            <person name="Jeong J.-H."/>
            <person name="Kim D."/>
            <person name="Kim S."/>
            <person name="Ryu S."/>
            <person name="Song J.Y."/>
            <person name="Lee S.K."/>
        </authorList>
    </citation>
    <scope>NUCLEOTIDE SEQUENCE [LARGE SCALE GENOMIC DNA]</scope>
    <source>
        <tissue evidence="1">Muscle</tissue>
    </source>
</reference>